<evidence type="ECO:0000256" key="2">
    <source>
        <dbReference type="ARBA" id="ARBA00022448"/>
    </source>
</evidence>
<evidence type="ECO:0000313" key="12">
    <source>
        <dbReference type="EMBL" id="ORI97941.1"/>
    </source>
</evidence>
<keyword evidence="4 10" id="KW-0547">Nucleotide-binding</keyword>
<feature type="domain" description="ABC transporter" evidence="11">
    <location>
        <begin position="3"/>
        <end position="245"/>
    </location>
</feature>
<dbReference type="InterPro" id="IPR015856">
    <property type="entry name" value="ABC_transpr_CbiO/EcfA_su"/>
</dbReference>
<dbReference type="PROSITE" id="PS50893">
    <property type="entry name" value="ABC_TRANSPORTER_2"/>
    <property type="match status" value="1"/>
</dbReference>
<name>A0A1X0VE22_LEUPS</name>
<dbReference type="eggNOG" id="COG1122">
    <property type="taxonomic scope" value="Bacteria"/>
</dbReference>
<evidence type="ECO:0000256" key="4">
    <source>
        <dbReference type="ARBA" id="ARBA00022741"/>
    </source>
</evidence>
<dbReference type="Gene3D" id="3.40.50.300">
    <property type="entry name" value="P-loop containing nucleotide triphosphate hydrolases"/>
    <property type="match status" value="1"/>
</dbReference>
<dbReference type="PANTHER" id="PTHR43553">
    <property type="entry name" value="HEAVY METAL TRANSPORTER"/>
    <property type="match status" value="1"/>
</dbReference>
<keyword evidence="3 10" id="KW-1003">Cell membrane</keyword>
<evidence type="ECO:0000256" key="7">
    <source>
        <dbReference type="ARBA" id="ARBA00023136"/>
    </source>
</evidence>
<comment type="similarity">
    <text evidence="10">Belongs to the ABC transporter superfamily. Energy-coupling factor EcfA family.</text>
</comment>
<evidence type="ECO:0000313" key="13">
    <source>
        <dbReference type="Proteomes" id="UP000192288"/>
    </source>
</evidence>
<comment type="caution">
    <text evidence="12">The sequence shown here is derived from an EMBL/GenBank/DDBJ whole genome shotgun (WGS) entry which is preliminary data.</text>
</comment>
<protein>
    <recommendedName>
        <fullName evidence="10">Energy-coupling factor transporter ATP-binding protein EcfA2</fullName>
        <ecNumber evidence="10">7.-.-.-</ecNumber>
    </recommendedName>
</protein>
<evidence type="ECO:0000256" key="9">
    <source>
        <dbReference type="ARBA" id="ARBA00063221"/>
    </source>
</evidence>
<evidence type="ECO:0000256" key="3">
    <source>
        <dbReference type="ARBA" id="ARBA00022475"/>
    </source>
</evidence>
<dbReference type="InterPro" id="IPR050095">
    <property type="entry name" value="ECF_ABC_transporter_ATP-bd"/>
</dbReference>
<accession>A0A1X0VE22</accession>
<dbReference type="PROSITE" id="PS00211">
    <property type="entry name" value="ABC_TRANSPORTER_1"/>
    <property type="match status" value="1"/>
</dbReference>
<dbReference type="FunFam" id="3.40.50.300:FF:000224">
    <property type="entry name" value="Energy-coupling factor transporter ATP-binding protein EcfA"/>
    <property type="match status" value="1"/>
</dbReference>
<organism evidence="12 13">
    <name type="scientific">Leuconostoc pseudomesenteroides</name>
    <dbReference type="NCBI Taxonomy" id="33968"/>
    <lineage>
        <taxon>Bacteria</taxon>
        <taxon>Bacillati</taxon>
        <taxon>Bacillota</taxon>
        <taxon>Bacilli</taxon>
        <taxon>Lactobacillales</taxon>
        <taxon>Lactobacillaceae</taxon>
        <taxon>Leuconostoc</taxon>
    </lineage>
</organism>
<dbReference type="RefSeq" id="WP_080518858.1">
    <property type="nucleotide sequence ID" value="NZ_MPLS01000011.1"/>
</dbReference>
<dbReference type="GO" id="GO:0042626">
    <property type="term" value="F:ATPase-coupled transmembrane transporter activity"/>
    <property type="evidence" value="ECO:0007669"/>
    <property type="project" value="TreeGrafter"/>
</dbReference>
<keyword evidence="2 10" id="KW-0813">Transport</keyword>
<dbReference type="Proteomes" id="UP000192288">
    <property type="component" value="Unassembled WGS sequence"/>
</dbReference>
<evidence type="ECO:0000256" key="10">
    <source>
        <dbReference type="RuleBase" id="RU365104"/>
    </source>
</evidence>
<evidence type="ECO:0000256" key="1">
    <source>
        <dbReference type="ARBA" id="ARBA00004202"/>
    </source>
</evidence>
<comment type="subcellular location">
    <subcellularLocation>
        <location evidence="1 10">Cell membrane</location>
        <topology evidence="1 10">Peripheral membrane protein</topology>
    </subcellularLocation>
</comment>
<evidence type="ECO:0000256" key="8">
    <source>
        <dbReference type="ARBA" id="ARBA00058851"/>
    </source>
</evidence>
<sequence>MAITFEQVNFSYGAGTTLANPILHDINITIADHQVTAIIGQTGSGKSTLIQHLNGLLKPTTGQVTVDDLIVTNATKEKQLTKLRAKVGMVFQFPENQLFANTVLEDVMYGPLNFGYQTDEAKQSAQSALKMVNVAENLWQKSPFELSGGQMRRVAMAGALASNPDIVVMDEPAAGLDPKGQAELLELVANLRQSGKLVVFISHQMDHVVSVADQVIVMQDGHVAVQGTPADVFNRDIDWFKSVNLDLPRAGQFAEQLRANGVSLSRRPLTLTELATMLNEEHKHE</sequence>
<dbReference type="InterPro" id="IPR027417">
    <property type="entry name" value="P-loop_NTPase"/>
</dbReference>
<evidence type="ECO:0000256" key="5">
    <source>
        <dbReference type="ARBA" id="ARBA00022840"/>
    </source>
</evidence>
<dbReference type="STRING" id="33968.BMS77_00225"/>
<dbReference type="NCBIfam" id="TIGR04521">
    <property type="entry name" value="ECF_ATPase_2"/>
    <property type="match status" value="1"/>
</dbReference>
<dbReference type="SMART" id="SM00382">
    <property type="entry name" value="AAA"/>
    <property type="match status" value="1"/>
</dbReference>
<proteinExistence type="inferred from homology"/>
<evidence type="ECO:0000259" key="11">
    <source>
        <dbReference type="PROSITE" id="PS50893"/>
    </source>
</evidence>
<dbReference type="PANTHER" id="PTHR43553:SF27">
    <property type="entry name" value="ENERGY-COUPLING FACTOR TRANSPORTER ATP-BINDING PROTEIN ECFA2"/>
    <property type="match status" value="1"/>
</dbReference>
<dbReference type="InterPro" id="IPR017871">
    <property type="entry name" value="ABC_transporter-like_CS"/>
</dbReference>
<evidence type="ECO:0000256" key="6">
    <source>
        <dbReference type="ARBA" id="ARBA00022967"/>
    </source>
</evidence>
<dbReference type="SUPFAM" id="SSF52540">
    <property type="entry name" value="P-loop containing nucleoside triphosphate hydrolases"/>
    <property type="match status" value="1"/>
</dbReference>
<dbReference type="EC" id="7.-.-.-" evidence="10"/>
<comment type="function">
    <text evidence="8">ATP-binding (A) component of a common energy-coupling factor (ECF) ABC-transporter complex. Unlike classic ABC transporters this ECF transporter provides the energy necessary to transport a number of different substrates including 5-formyltetrahydrofolate, pantothenate and riboflavin. Expression of the complex plus FolT in E.coli allows 5-formyltetrahydrofolate uptake; 5-formyltetrahydrofolate is not taken up in the absence of FolT or the EcfA1A2T complex.</text>
</comment>
<dbReference type="InterPro" id="IPR003593">
    <property type="entry name" value="AAA+_ATPase"/>
</dbReference>
<dbReference type="Pfam" id="PF00005">
    <property type="entry name" value="ABC_tran"/>
    <property type="match status" value="1"/>
</dbReference>
<reference evidence="12 13" key="1">
    <citation type="journal article" date="2017" name="Front. Microbiol.">
        <title>Genomic Characterization of Dairy Associated Leuconostoc Species and Diversity of Leuconostocs in Undefined Mixed Mesophilic Starter Cultures.</title>
        <authorList>
            <person name="Frantzen C.A."/>
            <person name="Kot W."/>
            <person name="Pedersen T.B."/>
            <person name="Ardo Y.M."/>
            <person name="Broadbent J.R."/>
            <person name="Neve H."/>
            <person name="Hansen L.H."/>
            <person name="Dal Bello F."/>
            <person name="Ostlie H.M."/>
            <person name="Kleppen H.P."/>
            <person name="Vogensen F.K."/>
            <person name="Holo H."/>
        </authorList>
    </citation>
    <scope>NUCLEOTIDE SEQUENCE [LARGE SCALE GENOMIC DNA]</scope>
    <source>
        <strain evidence="12 13">LMGCF08</strain>
    </source>
</reference>
<dbReference type="CDD" id="cd03225">
    <property type="entry name" value="ABC_cobalt_CbiO_domain1"/>
    <property type="match status" value="1"/>
</dbReference>
<dbReference type="InterPro" id="IPR030946">
    <property type="entry name" value="EcfA2"/>
</dbReference>
<gene>
    <name evidence="12" type="ORF">BMR96_04355</name>
</gene>
<comment type="subunit">
    <text evidence="9">Forms a stable energy-coupling factor (ECF) transporter complex probably composed of 2 membrane-embedded substrate-binding proteins (S component), 2 ATP-binding proteins (A component) and 2 transmembrane proteins (T component). This complex interacts with a number of substrate-specific components, including FolT, PanT and RibU for 5-formyltetrahydrofolate, pantothenate and riboflavin respectively.</text>
</comment>
<keyword evidence="6" id="KW-1278">Translocase</keyword>
<keyword evidence="7 10" id="KW-0472">Membrane</keyword>
<keyword evidence="5 10" id="KW-0067">ATP-binding</keyword>
<comment type="subunit">
    <text evidence="10">Forms a stable energy-coupling factor (ECF) transporter complex composed of 2 membrane-embedded substrate-binding proteins (S component), 2 ATP-binding proteins (A component) and 2 transmembrane proteins (T component).</text>
</comment>
<dbReference type="AlphaFoldDB" id="A0A1X0VE22"/>
<dbReference type="GO" id="GO:0016887">
    <property type="term" value="F:ATP hydrolysis activity"/>
    <property type="evidence" value="ECO:0007669"/>
    <property type="project" value="InterPro"/>
</dbReference>
<dbReference type="InterPro" id="IPR003439">
    <property type="entry name" value="ABC_transporter-like_ATP-bd"/>
</dbReference>
<dbReference type="GO" id="GO:0043190">
    <property type="term" value="C:ATP-binding cassette (ABC) transporter complex"/>
    <property type="evidence" value="ECO:0007669"/>
    <property type="project" value="TreeGrafter"/>
</dbReference>
<dbReference type="EMBL" id="MPLS01000011">
    <property type="protein sequence ID" value="ORI97941.1"/>
    <property type="molecule type" value="Genomic_DNA"/>
</dbReference>
<dbReference type="GO" id="GO:0005524">
    <property type="term" value="F:ATP binding"/>
    <property type="evidence" value="ECO:0007669"/>
    <property type="project" value="UniProtKB-UniRule"/>
</dbReference>